<name>A0A2I3C4C5_VIBAX</name>
<reference evidence="1 2" key="1">
    <citation type="journal article" date="2015" name="Genome Announc.">
        <title>Complete genome sequence of Vibrio alginolyticus ATCC 17749.</title>
        <authorList>
            <person name="Liu X.F."/>
            <person name="Cao Y."/>
            <person name="Zhang H.L."/>
            <person name="Chen Y.J."/>
            <person name="Hu C.J."/>
        </authorList>
    </citation>
    <scope>NUCLEOTIDE SEQUENCE [LARGE SCALE GENOMIC DNA]</scope>
    <source>
        <strain evidence="2">ATCC 17749 / DSM 2171 / NBRC 15630 / NCIMB 1903 / NCTC 12160 / XII-53</strain>
    </source>
</reference>
<dbReference type="AlphaFoldDB" id="A0A2I3C4C5"/>
<evidence type="ECO:0000313" key="1">
    <source>
        <dbReference type="EMBL" id="AGV16522.1"/>
    </source>
</evidence>
<accession>A0A2I3C4C5</accession>
<dbReference type="EMBL" id="CP006718">
    <property type="protein sequence ID" value="AGV16522.1"/>
    <property type="molecule type" value="Genomic_DNA"/>
</dbReference>
<dbReference type="HOGENOM" id="CLU_3278351_0_0_6"/>
<gene>
    <name evidence="1" type="ORF">N646_0689</name>
</gene>
<proteinExistence type="predicted"/>
<evidence type="ECO:0000313" key="2">
    <source>
        <dbReference type="Proteomes" id="UP000016714"/>
    </source>
</evidence>
<sequence length="41" mass="4819">MLLSSFRHPYRQTSISSIQTQFLSIQNEIVMFKVNKDLMAD</sequence>
<dbReference type="KEGG" id="vag:N646_0689"/>
<protein>
    <submittedName>
        <fullName evidence="1">Uncharacterized protein</fullName>
    </submittedName>
</protein>
<organism evidence="1 2">
    <name type="scientific">Vibrio alginolyticus (strain ATCC 17749 / DSM 2171 / NBRC 15630 / NCIMB 1903 / NCTC 12160 / XII-53)</name>
    <dbReference type="NCBI Taxonomy" id="1219076"/>
    <lineage>
        <taxon>Bacteria</taxon>
        <taxon>Pseudomonadati</taxon>
        <taxon>Pseudomonadota</taxon>
        <taxon>Gammaproteobacteria</taxon>
        <taxon>Vibrionales</taxon>
        <taxon>Vibrionaceae</taxon>
        <taxon>Vibrio</taxon>
    </lineage>
</organism>
<dbReference type="Proteomes" id="UP000016714">
    <property type="component" value="Chromosome 1"/>
</dbReference>